<dbReference type="SUPFAM" id="SSF53850">
    <property type="entry name" value="Periplasmic binding protein-like II"/>
    <property type="match status" value="1"/>
</dbReference>
<dbReference type="PROSITE" id="PS50931">
    <property type="entry name" value="HTH_LYSR"/>
    <property type="match status" value="1"/>
</dbReference>
<accession>A0A848H6N4</accession>
<keyword evidence="2" id="KW-0805">Transcription regulation</keyword>
<organism evidence="7 8">
    <name type="scientific">Ramlibacter agri</name>
    <dbReference type="NCBI Taxonomy" id="2728837"/>
    <lineage>
        <taxon>Bacteria</taxon>
        <taxon>Pseudomonadati</taxon>
        <taxon>Pseudomonadota</taxon>
        <taxon>Betaproteobacteria</taxon>
        <taxon>Burkholderiales</taxon>
        <taxon>Comamonadaceae</taxon>
        <taxon>Ramlibacter</taxon>
    </lineage>
</organism>
<keyword evidence="5" id="KW-0472">Membrane</keyword>
<dbReference type="FunFam" id="1.10.10.10:FF:000001">
    <property type="entry name" value="LysR family transcriptional regulator"/>
    <property type="match status" value="1"/>
</dbReference>
<dbReference type="InterPro" id="IPR036388">
    <property type="entry name" value="WH-like_DNA-bd_sf"/>
</dbReference>
<keyword evidence="5" id="KW-1133">Transmembrane helix</keyword>
<dbReference type="SUPFAM" id="SSF46785">
    <property type="entry name" value="Winged helix' DNA-binding domain"/>
    <property type="match status" value="1"/>
</dbReference>
<proteinExistence type="inferred from homology"/>
<sequence>MKIPLTLQQLEAFAEVARTGNFRAAAQALHVSQPALSRTIKLCEDAVGTRLFDRDTRHVEITPAGRELLPIAQRILADFNGAFGELAQFLEGRSGHVTIAALPSAGVALLPPAIAAFRREHPQVEFSFLEGPAEVVRAAVDEGRADFGITVRPAPHEPLRYRHWMDDPFVLVCRADDPLAARSSVPWTVFAGQPFIASGSKSSIRPITDAAFLRKGMQVHQALVFPSVAAGGAMVLAGLGVTALPKLALHLLNHQGLATVPLTSPAMTRPVGLITRAGRSLSPVARAFMDRVVASKP</sequence>
<dbReference type="PANTHER" id="PTHR30419">
    <property type="entry name" value="HTH-TYPE TRANSCRIPTIONAL REGULATOR YBHD"/>
    <property type="match status" value="1"/>
</dbReference>
<dbReference type="PANTHER" id="PTHR30419:SF8">
    <property type="entry name" value="NITROGEN ASSIMILATION TRANSCRIPTIONAL ACTIVATOR-RELATED"/>
    <property type="match status" value="1"/>
</dbReference>
<protein>
    <submittedName>
        <fullName evidence="7">LysR family transcriptional regulator</fullName>
    </submittedName>
</protein>
<dbReference type="InterPro" id="IPR000847">
    <property type="entry name" value="LysR_HTH_N"/>
</dbReference>
<feature type="transmembrane region" description="Helical" evidence="5">
    <location>
        <begin position="222"/>
        <end position="244"/>
    </location>
</feature>
<dbReference type="EMBL" id="JABBFX010000002">
    <property type="protein sequence ID" value="NML46445.1"/>
    <property type="molecule type" value="Genomic_DNA"/>
</dbReference>
<evidence type="ECO:0000256" key="3">
    <source>
        <dbReference type="ARBA" id="ARBA00023125"/>
    </source>
</evidence>
<keyword evidence="4" id="KW-0804">Transcription</keyword>
<dbReference type="Pfam" id="PF00126">
    <property type="entry name" value="HTH_1"/>
    <property type="match status" value="1"/>
</dbReference>
<dbReference type="GO" id="GO:0005829">
    <property type="term" value="C:cytosol"/>
    <property type="evidence" value="ECO:0007669"/>
    <property type="project" value="TreeGrafter"/>
</dbReference>
<evidence type="ECO:0000256" key="2">
    <source>
        <dbReference type="ARBA" id="ARBA00023015"/>
    </source>
</evidence>
<gene>
    <name evidence="7" type="ORF">HHL11_22055</name>
</gene>
<dbReference type="Proteomes" id="UP000541185">
    <property type="component" value="Unassembled WGS sequence"/>
</dbReference>
<dbReference type="Gene3D" id="3.40.190.290">
    <property type="match status" value="1"/>
</dbReference>
<dbReference type="InterPro" id="IPR050950">
    <property type="entry name" value="HTH-type_LysR_regulators"/>
</dbReference>
<dbReference type="CDD" id="cd08440">
    <property type="entry name" value="PBP2_LTTR_like_4"/>
    <property type="match status" value="1"/>
</dbReference>
<comment type="caution">
    <text evidence="7">The sequence shown here is derived from an EMBL/GenBank/DDBJ whole genome shotgun (WGS) entry which is preliminary data.</text>
</comment>
<dbReference type="InterPro" id="IPR036390">
    <property type="entry name" value="WH_DNA-bd_sf"/>
</dbReference>
<evidence type="ECO:0000256" key="5">
    <source>
        <dbReference type="SAM" id="Phobius"/>
    </source>
</evidence>
<name>A0A848H6N4_9BURK</name>
<dbReference type="AlphaFoldDB" id="A0A848H6N4"/>
<comment type="similarity">
    <text evidence="1">Belongs to the LysR transcriptional regulatory family.</text>
</comment>
<dbReference type="Gene3D" id="1.10.10.10">
    <property type="entry name" value="Winged helix-like DNA-binding domain superfamily/Winged helix DNA-binding domain"/>
    <property type="match status" value="1"/>
</dbReference>
<dbReference type="RefSeq" id="WP_169420710.1">
    <property type="nucleotide sequence ID" value="NZ_JABBFX010000002.1"/>
</dbReference>
<keyword evidence="8" id="KW-1185">Reference proteome</keyword>
<dbReference type="Pfam" id="PF03466">
    <property type="entry name" value="LysR_substrate"/>
    <property type="match status" value="1"/>
</dbReference>
<reference evidence="7 8" key="1">
    <citation type="submission" date="2020-04" db="EMBL/GenBank/DDBJ databases">
        <title>Ramlibacter sp. G-1-2-2 isolated from soil.</title>
        <authorList>
            <person name="Dahal R.H."/>
        </authorList>
    </citation>
    <scope>NUCLEOTIDE SEQUENCE [LARGE SCALE GENOMIC DNA]</scope>
    <source>
        <strain evidence="7 8">G-1-2-2</strain>
    </source>
</reference>
<evidence type="ECO:0000256" key="1">
    <source>
        <dbReference type="ARBA" id="ARBA00009437"/>
    </source>
</evidence>
<evidence type="ECO:0000313" key="7">
    <source>
        <dbReference type="EMBL" id="NML46445.1"/>
    </source>
</evidence>
<evidence type="ECO:0000259" key="6">
    <source>
        <dbReference type="PROSITE" id="PS50931"/>
    </source>
</evidence>
<evidence type="ECO:0000313" key="8">
    <source>
        <dbReference type="Proteomes" id="UP000541185"/>
    </source>
</evidence>
<keyword evidence="5" id="KW-0812">Transmembrane</keyword>
<feature type="domain" description="HTH lysR-type" evidence="6">
    <location>
        <begin position="5"/>
        <end position="62"/>
    </location>
</feature>
<dbReference type="InterPro" id="IPR005119">
    <property type="entry name" value="LysR_subst-bd"/>
</dbReference>
<evidence type="ECO:0000256" key="4">
    <source>
        <dbReference type="ARBA" id="ARBA00023163"/>
    </source>
</evidence>
<keyword evidence="3" id="KW-0238">DNA-binding</keyword>
<dbReference type="GO" id="GO:0003700">
    <property type="term" value="F:DNA-binding transcription factor activity"/>
    <property type="evidence" value="ECO:0007669"/>
    <property type="project" value="InterPro"/>
</dbReference>
<dbReference type="GO" id="GO:0003677">
    <property type="term" value="F:DNA binding"/>
    <property type="evidence" value="ECO:0007669"/>
    <property type="project" value="UniProtKB-KW"/>
</dbReference>
<dbReference type="PRINTS" id="PR00039">
    <property type="entry name" value="HTHLYSR"/>
</dbReference>